<dbReference type="AlphaFoldDB" id="A0A0K1Q7B1"/>
<dbReference type="KEGG" id="llu:AKJ09_08291"/>
<dbReference type="PANTHER" id="PTHR44591:SF25">
    <property type="entry name" value="CHEMOTAXIS TWO-COMPONENT RESPONSE REGULATOR"/>
    <property type="match status" value="1"/>
</dbReference>
<dbReference type="PATRIC" id="fig|1391654.3.peg.8400"/>
<sequence>MDSPRSFHALVVEDSPMMRQLLVFALSRVKELHVTEAENGVDALRKLVTGRFDIILTDINMPVMDGLKLVRRVRTDAVHKTVPVVVITTESAEEDRQRALSLGANAYITKPIQAPIVLAKVKELLGIRD</sequence>
<accession>A0A0K1Q7B1</accession>
<feature type="modified residue" description="4-aspartylphosphate" evidence="2">
    <location>
        <position position="58"/>
    </location>
</feature>
<dbReference type="EMBL" id="CP012333">
    <property type="protein sequence ID" value="AKV01628.1"/>
    <property type="molecule type" value="Genomic_DNA"/>
</dbReference>
<evidence type="ECO:0000256" key="1">
    <source>
        <dbReference type="ARBA" id="ARBA00022553"/>
    </source>
</evidence>
<dbReference type="Pfam" id="PF00072">
    <property type="entry name" value="Response_reg"/>
    <property type="match status" value="1"/>
</dbReference>
<evidence type="ECO:0000256" key="2">
    <source>
        <dbReference type="PROSITE-ProRule" id="PRU00169"/>
    </source>
</evidence>
<dbReference type="Proteomes" id="UP000064967">
    <property type="component" value="Chromosome"/>
</dbReference>
<dbReference type="PROSITE" id="PS50110">
    <property type="entry name" value="RESPONSE_REGULATORY"/>
    <property type="match status" value="1"/>
</dbReference>
<evidence type="ECO:0000259" key="3">
    <source>
        <dbReference type="PROSITE" id="PS50110"/>
    </source>
</evidence>
<keyword evidence="4" id="KW-0675">Receptor</keyword>
<dbReference type="SMART" id="SM00448">
    <property type="entry name" value="REC"/>
    <property type="match status" value="1"/>
</dbReference>
<dbReference type="GO" id="GO:0000160">
    <property type="term" value="P:phosphorelay signal transduction system"/>
    <property type="evidence" value="ECO:0007669"/>
    <property type="project" value="InterPro"/>
</dbReference>
<dbReference type="OrthoDB" id="9786548at2"/>
<evidence type="ECO:0000313" key="5">
    <source>
        <dbReference type="Proteomes" id="UP000064967"/>
    </source>
</evidence>
<keyword evidence="5" id="KW-1185">Reference proteome</keyword>
<dbReference type="InterPro" id="IPR001789">
    <property type="entry name" value="Sig_transdc_resp-reg_receiver"/>
</dbReference>
<feature type="domain" description="Response regulatory" evidence="3">
    <location>
        <begin position="8"/>
        <end position="125"/>
    </location>
</feature>
<gene>
    <name evidence="4" type="ORF">AKJ09_08291</name>
</gene>
<dbReference type="InterPro" id="IPR011006">
    <property type="entry name" value="CheY-like_superfamily"/>
</dbReference>
<dbReference type="Gene3D" id="3.40.50.2300">
    <property type="match status" value="1"/>
</dbReference>
<dbReference type="PANTHER" id="PTHR44591">
    <property type="entry name" value="STRESS RESPONSE REGULATOR PROTEIN 1"/>
    <property type="match status" value="1"/>
</dbReference>
<keyword evidence="1 2" id="KW-0597">Phosphoprotein</keyword>
<organism evidence="4 5">
    <name type="scientific">Labilithrix luteola</name>
    <dbReference type="NCBI Taxonomy" id="1391654"/>
    <lineage>
        <taxon>Bacteria</taxon>
        <taxon>Pseudomonadati</taxon>
        <taxon>Myxococcota</taxon>
        <taxon>Polyangia</taxon>
        <taxon>Polyangiales</taxon>
        <taxon>Labilitrichaceae</taxon>
        <taxon>Labilithrix</taxon>
    </lineage>
</organism>
<proteinExistence type="predicted"/>
<reference evidence="4 5" key="1">
    <citation type="submission" date="2015-08" db="EMBL/GenBank/DDBJ databases">
        <authorList>
            <person name="Babu N.S."/>
            <person name="Beckwith C.J."/>
            <person name="Beseler K.G."/>
            <person name="Brison A."/>
            <person name="Carone J.V."/>
            <person name="Caskin T.P."/>
            <person name="Diamond M."/>
            <person name="Durham M.E."/>
            <person name="Foxe J.M."/>
            <person name="Go M."/>
            <person name="Henderson B.A."/>
            <person name="Jones I.B."/>
            <person name="McGettigan J.A."/>
            <person name="Micheletti S.J."/>
            <person name="Nasrallah M.E."/>
            <person name="Ortiz D."/>
            <person name="Piller C.R."/>
            <person name="Privatt S.R."/>
            <person name="Schneider S.L."/>
            <person name="Sharp S."/>
            <person name="Smith T.C."/>
            <person name="Stanton J.D."/>
            <person name="Ullery H.E."/>
            <person name="Wilson R.J."/>
            <person name="Serrano M.G."/>
            <person name="Buck G."/>
            <person name="Lee V."/>
            <person name="Wang Y."/>
            <person name="Carvalho R."/>
            <person name="Voegtly L."/>
            <person name="Shi R."/>
            <person name="Duckworth R."/>
            <person name="Johnson A."/>
            <person name="Loviza R."/>
            <person name="Walstead R."/>
            <person name="Shah Z."/>
            <person name="Kiflezghi M."/>
            <person name="Wade K."/>
            <person name="Ball S.L."/>
            <person name="Bradley K.W."/>
            <person name="Asai D.J."/>
            <person name="Bowman C.A."/>
            <person name="Russell D.A."/>
            <person name="Pope W.H."/>
            <person name="Jacobs-Sera D."/>
            <person name="Hendrix R.W."/>
            <person name="Hatfull G.F."/>
        </authorList>
    </citation>
    <scope>NUCLEOTIDE SEQUENCE [LARGE SCALE GENOMIC DNA]</scope>
    <source>
        <strain evidence="4 5">DSM 27648</strain>
    </source>
</reference>
<dbReference type="RefSeq" id="WP_146652690.1">
    <property type="nucleotide sequence ID" value="NZ_CP012333.1"/>
</dbReference>
<dbReference type="InterPro" id="IPR050595">
    <property type="entry name" value="Bact_response_regulator"/>
</dbReference>
<name>A0A0K1Q7B1_9BACT</name>
<dbReference type="SUPFAM" id="SSF52172">
    <property type="entry name" value="CheY-like"/>
    <property type="match status" value="1"/>
</dbReference>
<protein>
    <submittedName>
        <fullName evidence="4">Chemotaxis regulator-transmits chemoreceptor signals to flagelllar motor components CheY</fullName>
    </submittedName>
</protein>
<dbReference type="STRING" id="1391654.AKJ09_08291"/>
<evidence type="ECO:0000313" key="4">
    <source>
        <dbReference type="EMBL" id="AKV01628.1"/>
    </source>
</evidence>